<dbReference type="Proteomes" id="UP000250668">
    <property type="component" value="Unassembled WGS sequence"/>
</dbReference>
<dbReference type="InterPro" id="IPR029035">
    <property type="entry name" value="DHS-like_NAD/FAD-binding_dom"/>
</dbReference>
<dbReference type="Gene3D" id="3.40.50.1220">
    <property type="entry name" value="TPP-binding domain"/>
    <property type="match status" value="1"/>
</dbReference>
<evidence type="ECO:0000313" key="1">
    <source>
        <dbReference type="EMBL" id="GBA95294.1"/>
    </source>
</evidence>
<organism evidence="1 2">
    <name type="scientific">Lactobacillus gasseri</name>
    <dbReference type="NCBI Taxonomy" id="1596"/>
    <lineage>
        <taxon>Bacteria</taxon>
        <taxon>Bacillati</taxon>
        <taxon>Bacillota</taxon>
        <taxon>Bacilli</taxon>
        <taxon>Lactobacillales</taxon>
        <taxon>Lactobacillaceae</taxon>
        <taxon>Lactobacillus</taxon>
    </lineage>
</organism>
<reference evidence="1 2" key="1">
    <citation type="journal article" date="2018" name="Int. J. Syst. Evol. Microbiol.">
        <title>Lactobacillus paragasseri sp. nov., a sister taxon of Lactobacillus gasseri, based on whole-genome sequence analyses.</title>
        <authorList>
            <person name="Tanizawa Y."/>
            <person name="Tada I."/>
            <person name="Kobayashi H."/>
            <person name="Endo A."/>
            <person name="Maeno S."/>
            <person name="Toyoda A."/>
            <person name="Arita M."/>
            <person name="Nakamura Y."/>
            <person name="Sakamoto M."/>
            <person name="Ohkuma M."/>
            <person name="Tohno M."/>
        </authorList>
    </citation>
    <scope>NUCLEOTIDE SEQUENCE [LARGE SCALE GENOMIC DNA]</scope>
    <source>
        <strain evidence="1 2">JCM 1025</strain>
    </source>
</reference>
<evidence type="ECO:0000313" key="2">
    <source>
        <dbReference type="Proteomes" id="UP000250668"/>
    </source>
</evidence>
<dbReference type="EMBL" id="BEXJ01000001">
    <property type="protein sequence ID" value="GBA95294.1"/>
    <property type="molecule type" value="Genomic_DNA"/>
</dbReference>
<name>A0AB33ZTM5_LACGS</name>
<accession>A0AB33ZTM5</accession>
<dbReference type="AlphaFoldDB" id="A0AB33ZTM5"/>
<dbReference type="SUPFAM" id="SSF52467">
    <property type="entry name" value="DHS-like NAD/FAD-binding domain"/>
    <property type="match status" value="1"/>
</dbReference>
<gene>
    <name evidence="1" type="primary">sir2</name>
    <name evidence="1" type="ORF">LJCM1025_04220</name>
</gene>
<sequence>MNKINQLIKQVKEADAIVVGGGSGMSNAAGMDFWYSASPLFLKHMKYYYDKYHFQGIFKRYYTQFDSQEEHWAYIVKMLNLIFTEPAQKPTYDYLKTVIGNKPTHYVTTNQDGLFKKYFGEDAVSEIQGSWFFFQSSNTKTDKHLYSAEPIVKELLPKIKDHKLDREDFPKSPVDDSPLIAWVRGPEFLEDERYNYEYQKVNHFLAQHRGEKILFLEMGVGRMTPMFIQEPFWEMTQYMRDAFYININPKDAITNPVIRERSLLIGDDINEVLKEASEEIKEGR</sequence>
<comment type="caution">
    <text evidence="1">The sequence shown here is derived from an EMBL/GenBank/DDBJ whole genome shotgun (WGS) entry which is preliminary data.</text>
</comment>
<dbReference type="RefSeq" id="WP_095669685.1">
    <property type="nucleotide sequence ID" value="NZ_BEXJ01000001.1"/>
</dbReference>
<proteinExistence type="predicted"/>
<protein>
    <submittedName>
        <fullName evidence="1">Sir2 family NAD-dependent protein deacetylase</fullName>
    </submittedName>
</protein>